<evidence type="ECO:0000256" key="3">
    <source>
        <dbReference type="ARBA" id="ARBA00022692"/>
    </source>
</evidence>
<keyword evidence="12" id="KW-0732">Signal</keyword>
<dbReference type="PRINTS" id="PR00249">
    <property type="entry name" value="GPCRSECRETIN"/>
</dbReference>
<sequence>MVETFFLLLGFLLCSLECLVVGEEYNCNCSKGYYWSNEVCYNYNCCTDTTCTQNISLATSICVLPTTVRINGSVSTFSGSAEAVLRQKLGGLNGLKGINVTIKSPIVDFEVEVNVKVNTSKLQDILNTVQSTLGSGTIFADTQGLVYMDAPTDAVKYKSQLLLKCAFEEMGAVVGSSGWNLSRPFERLEINNGLTAKIIYTCPPDYTNCVAVNLTLLTGAWIGTYECGFTVGSIRHIARSYLEVALLPDEIIMKFSPLVMDCTTAVSVTLNVSAAIPVTTENYTITWYFDNVLKSTENSKNTTFIYNYTVSASCSDAKFHNVKINFENRLKQTTSEAVDIPVLTAKDPFCKMEILNGELWPNTPTGINVVNKTCSAGRVGQKSRNCTQSQQWDIVYSMCINAELGKVANAASNFLNGLGATQQVAQDIFAGIKNNTASDSASGDDTADISASIAIMGIMASASLTTTLNEDVFPDLIEGASNMVGSNWSGVNDNIRYQMSQQYLYSVESLVKNIQVNTSEGFNSTNLELKFCSSDDCDMTVFGVEVSMNRTSGLMKTMGVKNLMEKLRNNNFPGRNHTSILMSATLTNNTDSNITIQMLFPDEQQDATEHLCVFWDTEAGDWSNRGCIANMTENNQTLCECNHLTSFSVLMSKSANVSSESLDLITYIGLGVSIFSLLVFLIIEHLVWSAVTKTNLSHFRHTSIVNIAVFRLLGDCSFLASAFPDSISDTWCFVFTVCKHLFYLAMFTWMLCLSVMLVHQLIFVFSPVRKRVFMFLTSIVGYVVPMVLVGTSYVYYKYTNKDYYSRKTCWLVYERLLVGSIHAFLLPVYAIVLSNLFSMVVVIVTLVKTSVPDSSKADDKETAKSILKVVVFLTPVFGVTWILGFFIYILDEGTTMFKIVNYTFTILNSFQGLFILITGCLTEQKVRDELYRIIMAKTGRETDSMQKLTSTTYTKDK</sequence>
<comment type="subcellular location">
    <subcellularLocation>
        <location evidence="1">Membrane</location>
        <topology evidence="1">Multi-pass membrane protein</topology>
    </subcellularLocation>
</comment>
<proteinExistence type="inferred from homology"/>
<dbReference type="GO" id="GO:0004930">
    <property type="term" value="F:G protein-coupled receptor activity"/>
    <property type="evidence" value="ECO:0007669"/>
    <property type="project" value="UniProtKB-KW"/>
</dbReference>
<dbReference type="GO" id="GO:0007189">
    <property type="term" value="P:adenylate cyclase-activating G protein-coupled receptor signaling pathway"/>
    <property type="evidence" value="ECO:0007669"/>
    <property type="project" value="TreeGrafter"/>
</dbReference>
<dbReference type="RefSeq" id="XP_013877049.1">
    <property type="nucleotide sequence ID" value="XM_014021595.1"/>
</dbReference>
<evidence type="ECO:0000259" key="14">
    <source>
        <dbReference type="PROSITE" id="PS50261"/>
    </source>
</evidence>
<evidence type="ECO:0000313" key="16">
    <source>
        <dbReference type="Proteomes" id="UP000192220"/>
    </source>
</evidence>
<keyword evidence="10" id="KW-0807">Transducer</keyword>
<dbReference type="InParanoid" id="A0A2I4CAN1"/>
<feature type="signal peptide" evidence="12">
    <location>
        <begin position="1"/>
        <end position="22"/>
    </location>
</feature>
<feature type="transmembrane region" description="Helical" evidence="11">
    <location>
        <begin position="743"/>
        <end position="765"/>
    </location>
</feature>
<dbReference type="SUPFAM" id="SSF81321">
    <property type="entry name" value="Family A G protein-coupled receptor-like"/>
    <property type="match status" value="1"/>
</dbReference>
<keyword evidence="8 17" id="KW-0675">Receptor</keyword>
<keyword evidence="5" id="KW-0297">G-protein coupled receptor</keyword>
<dbReference type="Gene3D" id="1.20.1070.10">
    <property type="entry name" value="Rhodopsin 7-helix transmembrane proteins"/>
    <property type="match status" value="1"/>
</dbReference>
<comment type="similarity">
    <text evidence="2">Belongs to the G-protein coupled receptor 2 family. Adhesion G-protein coupled receptor (ADGR) subfamily.</text>
</comment>
<dbReference type="PROSITE" id="PS50261">
    <property type="entry name" value="G_PROTEIN_RECEP_F2_4"/>
    <property type="match status" value="1"/>
</dbReference>
<evidence type="ECO:0000256" key="2">
    <source>
        <dbReference type="ARBA" id="ARBA00007343"/>
    </source>
</evidence>
<dbReference type="InterPro" id="IPR017981">
    <property type="entry name" value="GPCR_2-like_7TM"/>
</dbReference>
<dbReference type="InterPro" id="IPR057244">
    <property type="entry name" value="GAIN_B"/>
</dbReference>
<keyword evidence="9" id="KW-0325">Glycoprotein</keyword>
<feature type="transmembrane region" description="Helical" evidence="11">
    <location>
        <begin position="772"/>
        <end position="796"/>
    </location>
</feature>
<evidence type="ECO:0000259" key="13">
    <source>
        <dbReference type="PROSITE" id="PS50221"/>
    </source>
</evidence>
<dbReference type="PROSITE" id="PS50262">
    <property type="entry name" value="G_PROTEIN_RECEP_F1_2"/>
    <property type="match status" value="1"/>
</dbReference>
<evidence type="ECO:0000256" key="9">
    <source>
        <dbReference type="ARBA" id="ARBA00023180"/>
    </source>
</evidence>
<evidence type="ECO:0000256" key="12">
    <source>
        <dbReference type="SAM" id="SignalP"/>
    </source>
</evidence>
<evidence type="ECO:0000259" key="15">
    <source>
        <dbReference type="PROSITE" id="PS50262"/>
    </source>
</evidence>
<dbReference type="InterPro" id="IPR046338">
    <property type="entry name" value="GAIN_dom_sf"/>
</dbReference>
<dbReference type="OrthoDB" id="10040049at2759"/>
<feature type="domain" description="G-protein coupled receptors family 1 profile" evidence="15">
    <location>
        <begin position="672"/>
        <end position="890"/>
    </location>
</feature>
<dbReference type="AlphaFoldDB" id="A0A2I4CAN1"/>
<dbReference type="GO" id="GO:0016020">
    <property type="term" value="C:membrane"/>
    <property type="evidence" value="ECO:0007669"/>
    <property type="project" value="UniProtKB-SubCell"/>
</dbReference>
<feature type="transmembrane region" description="Helical" evidence="11">
    <location>
        <begin position="664"/>
        <end position="683"/>
    </location>
</feature>
<evidence type="ECO:0000256" key="5">
    <source>
        <dbReference type="ARBA" id="ARBA00023040"/>
    </source>
</evidence>
<evidence type="ECO:0000256" key="10">
    <source>
        <dbReference type="ARBA" id="ARBA00023224"/>
    </source>
</evidence>
<dbReference type="FunFam" id="1.20.1070.10:FF:000058">
    <property type="entry name" value="Adhesion G protein-coupled receptor F5"/>
    <property type="match status" value="1"/>
</dbReference>
<feature type="transmembrane region" description="Helical" evidence="11">
    <location>
        <begin position="816"/>
        <end position="846"/>
    </location>
</feature>
<dbReference type="Gene3D" id="4.10.1240.10">
    <property type="entry name" value="GPCR, family 2, extracellular hormone receptor domain"/>
    <property type="match status" value="1"/>
</dbReference>
<dbReference type="PANTHER" id="PTHR45813">
    <property type="entry name" value="IG-LIKE DOMAIN-CONTAINING PROTEIN"/>
    <property type="match status" value="1"/>
</dbReference>
<dbReference type="InterPro" id="IPR000832">
    <property type="entry name" value="GPCR_2_secretin-like"/>
</dbReference>
<dbReference type="InterPro" id="IPR051587">
    <property type="entry name" value="Adhesion_GPCR"/>
</dbReference>
<organism evidence="16 17">
    <name type="scientific">Austrofundulus limnaeus</name>
    <name type="common">Annual killifish</name>
    <dbReference type="NCBI Taxonomy" id="52670"/>
    <lineage>
        <taxon>Eukaryota</taxon>
        <taxon>Metazoa</taxon>
        <taxon>Chordata</taxon>
        <taxon>Craniata</taxon>
        <taxon>Vertebrata</taxon>
        <taxon>Euteleostomi</taxon>
        <taxon>Actinopterygii</taxon>
        <taxon>Neopterygii</taxon>
        <taxon>Teleostei</taxon>
        <taxon>Neoteleostei</taxon>
        <taxon>Acanthomorphata</taxon>
        <taxon>Ovalentaria</taxon>
        <taxon>Atherinomorphae</taxon>
        <taxon>Cyprinodontiformes</taxon>
        <taxon>Rivulidae</taxon>
        <taxon>Austrofundulus</taxon>
    </lineage>
</organism>
<dbReference type="InterPro" id="IPR017452">
    <property type="entry name" value="GPCR_Rhodpsn_7TM"/>
</dbReference>
<dbReference type="Gene3D" id="2.60.220.50">
    <property type="match status" value="1"/>
</dbReference>
<keyword evidence="6 11" id="KW-0472">Membrane</keyword>
<dbReference type="SMART" id="SM00303">
    <property type="entry name" value="GPS"/>
    <property type="match status" value="1"/>
</dbReference>
<dbReference type="Pfam" id="PF00002">
    <property type="entry name" value="7tm_2"/>
    <property type="match status" value="1"/>
</dbReference>
<evidence type="ECO:0000256" key="4">
    <source>
        <dbReference type="ARBA" id="ARBA00022989"/>
    </source>
</evidence>
<feature type="transmembrane region" description="Helical" evidence="11">
    <location>
        <begin position="866"/>
        <end position="890"/>
    </location>
</feature>
<evidence type="ECO:0000256" key="11">
    <source>
        <dbReference type="SAM" id="Phobius"/>
    </source>
</evidence>
<gene>
    <name evidence="17" type="primary">adgrf3b</name>
</gene>
<dbReference type="Pfam" id="PF01825">
    <property type="entry name" value="GPS"/>
    <property type="match status" value="1"/>
</dbReference>
<feature type="transmembrane region" description="Helical" evidence="11">
    <location>
        <begin position="704"/>
        <end position="723"/>
    </location>
</feature>
<keyword evidence="7" id="KW-1015">Disulfide bond</keyword>
<feature type="chain" id="PRO_5014192384" evidence="12">
    <location>
        <begin position="23"/>
        <end position="957"/>
    </location>
</feature>
<evidence type="ECO:0000256" key="6">
    <source>
        <dbReference type="ARBA" id="ARBA00023136"/>
    </source>
</evidence>
<dbReference type="PROSITE" id="PS50221">
    <property type="entry name" value="GAIN_B"/>
    <property type="match status" value="1"/>
</dbReference>
<keyword evidence="3 11" id="KW-0812">Transmembrane</keyword>
<dbReference type="PANTHER" id="PTHR45813:SF2">
    <property type="entry name" value="ADHESION G-PROTEIN COUPLED RECEPTOR F3"/>
    <property type="match status" value="1"/>
</dbReference>
<dbReference type="GO" id="GO:0007166">
    <property type="term" value="P:cell surface receptor signaling pathway"/>
    <property type="evidence" value="ECO:0007669"/>
    <property type="project" value="InterPro"/>
</dbReference>
<evidence type="ECO:0000256" key="1">
    <source>
        <dbReference type="ARBA" id="ARBA00004141"/>
    </source>
</evidence>
<evidence type="ECO:0000313" key="17">
    <source>
        <dbReference type="RefSeq" id="XP_013877049.1"/>
    </source>
</evidence>
<name>A0A2I4CAN1_AUSLI</name>
<protein>
    <submittedName>
        <fullName evidence="17">Adhesion G protein-coupled receptor F4</fullName>
    </submittedName>
</protein>
<evidence type="ECO:0000256" key="8">
    <source>
        <dbReference type="ARBA" id="ARBA00023170"/>
    </source>
</evidence>
<reference evidence="17" key="1">
    <citation type="submission" date="2025-08" db="UniProtKB">
        <authorList>
            <consortium name="RefSeq"/>
        </authorList>
    </citation>
    <scope>IDENTIFICATION</scope>
    <source>
        <strain evidence="17">Quisiro</strain>
        <tissue evidence="17">Liver</tissue>
    </source>
</reference>
<dbReference type="InterPro" id="IPR036445">
    <property type="entry name" value="GPCR_2_extracell_dom_sf"/>
</dbReference>
<dbReference type="Proteomes" id="UP000192220">
    <property type="component" value="Unplaced"/>
</dbReference>
<keyword evidence="16" id="KW-1185">Reference proteome</keyword>
<keyword evidence="4 11" id="KW-1133">Transmembrane helix</keyword>
<dbReference type="InterPro" id="IPR000203">
    <property type="entry name" value="GPS"/>
</dbReference>
<accession>A0A2I4CAN1</accession>
<evidence type="ECO:0000256" key="7">
    <source>
        <dbReference type="ARBA" id="ARBA00023157"/>
    </source>
</evidence>
<feature type="transmembrane region" description="Helical" evidence="11">
    <location>
        <begin position="902"/>
        <end position="922"/>
    </location>
</feature>
<dbReference type="KEGG" id="alim:106526879"/>
<feature type="domain" description="GAIN-B" evidence="13">
    <location>
        <begin position="502"/>
        <end position="657"/>
    </location>
</feature>
<dbReference type="CTD" id="565465"/>
<feature type="domain" description="G-protein coupled receptors family 2 profile 2" evidence="14">
    <location>
        <begin position="662"/>
        <end position="923"/>
    </location>
</feature>